<keyword evidence="5" id="KW-1185">Reference proteome</keyword>
<dbReference type="GO" id="GO:0042597">
    <property type="term" value="C:periplasmic space"/>
    <property type="evidence" value="ECO:0007669"/>
    <property type="project" value="UniProtKB-SubCell"/>
</dbReference>
<dbReference type="AlphaFoldDB" id="A0A0L1JLV0"/>
<feature type="signal peptide" evidence="3">
    <location>
        <begin position="1"/>
        <end position="22"/>
    </location>
</feature>
<feature type="chain" id="PRO_5005554038" evidence="3">
    <location>
        <begin position="23"/>
        <end position="417"/>
    </location>
</feature>
<comment type="subcellular location">
    <subcellularLocation>
        <location evidence="1">Periplasm</location>
    </subcellularLocation>
</comment>
<dbReference type="Gene3D" id="3.40.190.10">
    <property type="entry name" value="Periplasmic binding protein-like II"/>
    <property type="match status" value="2"/>
</dbReference>
<keyword evidence="3" id="KW-0732">Signal</keyword>
<dbReference type="SUPFAM" id="SSF53850">
    <property type="entry name" value="Periplasmic binding protein-like II"/>
    <property type="match status" value="1"/>
</dbReference>
<comment type="caution">
    <text evidence="4">The sequence shown here is derived from an EMBL/GenBank/DDBJ whole genome shotgun (WGS) entry which is preliminary data.</text>
</comment>
<dbReference type="OrthoDB" id="7532544at2"/>
<dbReference type="Proteomes" id="UP000036938">
    <property type="component" value="Unassembled WGS sequence"/>
</dbReference>
<dbReference type="Pfam" id="PF01547">
    <property type="entry name" value="SBP_bac_1"/>
    <property type="match status" value="1"/>
</dbReference>
<evidence type="ECO:0000256" key="3">
    <source>
        <dbReference type="SAM" id="SignalP"/>
    </source>
</evidence>
<evidence type="ECO:0000313" key="5">
    <source>
        <dbReference type="Proteomes" id="UP000036938"/>
    </source>
</evidence>
<name>A0A0L1JLV0_9RHOB</name>
<dbReference type="PANTHER" id="PTHR43649:SF12">
    <property type="entry name" value="DIACETYLCHITOBIOSE BINDING PROTEIN DASA"/>
    <property type="match status" value="1"/>
</dbReference>
<organism evidence="4 5">
    <name type="scientific">Pseudaestuariivita atlantica</name>
    <dbReference type="NCBI Taxonomy" id="1317121"/>
    <lineage>
        <taxon>Bacteria</taxon>
        <taxon>Pseudomonadati</taxon>
        <taxon>Pseudomonadota</taxon>
        <taxon>Alphaproteobacteria</taxon>
        <taxon>Rhodobacterales</taxon>
        <taxon>Paracoccaceae</taxon>
        <taxon>Pseudaestuariivita</taxon>
    </lineage>
</organism>
<dbReference type="RefSeq" id="WP_050532089.1">
    <property type="nucleotide sequence ID" value="NZ_AQQZ01000008.1"/>
</dbReference>
<reference evidence="4 5" key="1">
    <citation type="journal article" date="2015" name="Int. J. Syst. Evol. Microbiol.">
        <title>Aestuariivita atlantica sp. nov., isolated from deep sea sediment of the Atlantic Ocean.</title>
        <authorList>
            <person name="Li G."/>
            <person name="Lai Q."/>
            <person name="Du Y."/>
            <person name="Liu X."/>
            <person name="Sun F."/>
            <person name="Shao Z."/>
        </authorList>
    </citation>
    <scope>NUCLEOTIDE SEQUENCE [LARGE SCALE GENOMIC DNA]</scope>
    <source>
        <strain evidence="4 5">22II-S11-z3</strain>
    </source>
</reference>
<proteinExistence type="inferred from homology"/>
<dbReference type="EMBL" id="AQQZ01000008">
    <property type="protein sequence ID" value="KNG92697.1"/>
    <property type="molecule type" value="Genomic_DNA"/>
</dbReference>
<dbReference type="PATRIC" id="fig|1317121.7.peg.4125"/>
<sequence length="417" mass="43467">MNIRHLGWAGAISVLMATTAYADGHATCGPEGQSIRILASDFPAIHAVVDAAEAACASSAAEFTRNHTTEARQIMNAALTPDPAEYTSVIVANSTLTQLMNDGLVRPLNDLVDKYGQNIPDNLKIDIDGNVMAIAFMANSQHLFSRTDILEQAGVSDVPATYDEMIAAAKAIREAGIMEYPIVMNMKTGWNVGESFNLVFLAHGGQFFKPGTAEPMVNSEAGVAALNTLKALVEYAHPDHLTQASNETQALWEAGEAALGIMWGSRGAAVLDDEGSTEEVTSNTVLSAAPSVEPGGVPGATLWWDGFTISTNVSDAEAEATFAALASALTPEMVAANNDDAVWLLEGFKPGAAAAGVSATAQGGAAPYPMLPQIGLLHNALGAELSDFLQGNESAEKALADVEAAYVTAAKEAGFLQ</sequence>
<dbReference type="STRING" id="1317121.ATO11_16965"/>
<evidence type="ECO:0000256" key="1">
    <source>
        <dbReference type="ARBA" id="ARBA00004418"/>
    </source>
</evidence>
<evidence type="ECO:0000256" key="2">
    <source>
        <dbReference type="ARBA" id="ARBA00008520"/>
    </source>
</evidence>
<accession>A0A0L1JLV0</accession>
<protein>
    <submittedName>
        <fullName evidence="4">Sugar ABC transporter substrate-binding protein</fullName>
    </submittedName>
</protein>
<dbReference type="PANTHER" id="PTHR43649">
    <property type="entry name" value="ARABINOSE-BINDING PROTEIN-RELATED"/>
    <property type="match status" value="1"/>
</dbReference>
<comment type="similarity">
    <text evidence="2">Belongs to the bacterial solute-binding protein 1 family.</text>
</comment>
<dbReference type="InterPro" id="IPR050490">
    <property type="entry name" value="Bact_solute-bd_prot1"/>
</dbReference>
<evidence type="ECO:0000313" key="4">
    <source>
        <dbReference type="EMBL" id="KNG92697.1"/>
    </source>
</evidence>
<dbReference type="InterPro" id="IPR006059">
    <property type="entry name" value="SBP"/>
</dbReference>
<gene>
    <name evidence="4" type="ORF">ATO11_16965</name>
</gene>